<organism evidence="1">
    <name type="scientific">marine sediment metagenome</name>
    <dbReference type="NCBI Taxonomy" id="412755"/>
    <lineage>
        <taxon>unclassified sequences</taxon>
        <taxon>metagenomes</taxon>
        <taxon>ecological metagenomes</taxon>
    </lineage>
</organism>
<dbReference type="AlphaFoldDB" id="A0A0F9NY79"/>
<name>A0A0F9NY79_9ZZZZ</name>
<sequence length="64" mass="7542">MWVIESKHVKFDDEYTLAFFGANLAGAFPTRDTGRAKIRELYKLDTRLGVTEIKYRVVKYVREK</sequence>
<comment type="caution">
    <text evidence="1">The sequence shown here is derived from an EMBL/GenBank/DDBJ whole genome shotgun (WGS) entry which is preliminary data.</text>
</comment>
<dbReference type="EMBL" id="LAZR01003030">
    <property type="protein sequence ID" value="KKN22794.1"/>
    <property type="molecule type" value="Genomic_DNA"/>
</dbReference>
<accession>A0A0F9NY79</accession>
<gene>
    <name evidence="1" type="ORF">LCGC14_0911560</name>
</gene>
<protein>
    <submittedName>
        <fullName evidence="1">Uncharacterized protein</fullName>
    </submittedName>
</protein>
<evidence type="ECO:0000313" key="1">
    <source>
        <dbReference type="EMBL" id="KKN22794.1"/>
    </source>
</evidence>
<proteinExistence type="predicted"/>
<reference evidence="1" key="1">
    <citation type="journal article" date="2015" name="Nature">
        <title>Complex archaea that bridge the gap between prokaryotes and eukaryotes.</title>
        <authorList>
            <person name="Spang A."/>
            <person name="Saw J.H."/>
            <person name="Jorgensen S.L."/>
            <person name="Zaremba-Niedzwiedzka K."/>
            <person name="Martijn J."/>
            <person name="Lind A.E."/>
            <person name="van Eijk R."/>
            <person name="Schleper C."/>
            <person name="Guy L."/>
            <person name="Ettema T.J."/>
        </authorList>
    </citation>
    <scope>NUCLEOTIDE SEQUENCE</scope>
</reference>